<gene>
    <name evidence="1" type="ORF">S12H4_40114</name>
</gene>
<comment type="caution">
    <text evidence="1">The sequence shown here is derived from an EMBL/GenBank/DDBJ whole genome shotgun (WGS) entry which is preliminary data.</text>
</comment>
<dbReference type="Pfam" id="PF08309">
    <property type="entry name" value="LVIVD"/>
    <property type="match status" value="3"/>
</dbReference>
<dbReference type="InterPro" id="IPR013211">
    <property type="entry name" value="LVIVD"/>
</dbReference>
<organism evidence="1">
    <name type="scientific">marine sediment metagenome</name>
    <dbReference type="NCBI Taxonomy" id="412755"/>
    <lineage>
        <taxon>unclassified sequences</taxon>
        <taxon>metagenomes</taxon>
        <taxon>ecological metagenomes</taxon>
    </lineage>
</organism>
<protein>
    <recommendedName>
        <fullName evidence="2">LVIVD repeat-containing protein</fullName>
    </recommendedName>
</protein>
<name>X1UDU1_9ZZZZ</name>
<dbReference type="EMBL" id="BARW01024314">
    <property type="protein sequence ID" value="GAI90484.1"/>
    <property type="molecule type" value="Genomic_DNA"/>
</dbReference>
<accession>X1UDU1</accession>
<feature type="non-terminal residue" evidence="1">
    <location>
        <position position="157"/>
    </location>
</feature>
<sequence>MPIGIRYHGSSSGDTAGIKLIDVSDPQNPFLFINYRGGGKPSNLFVQNKTVFSADYDFGFEILNVSDLPNVHLLSKSERTSGFFGVYVENHYAYFTANSIIEKGLHIYDVKNISNPTLVNIFPMEGNPCDLQVIDSIAYIADYEAGLFMINVSDPNF</sequence>
<evidence type="ECO:0000313" key="1">
    <source>
        <dbReference type="EMBL" id="GAI90484.1"/>
    </source>
</evidence>
<dbReference type="AlphaFoldDB" id="X1UDU1"/>
<evidence type="ECO:0008006" key="2">
    <source>
        <dbReference type="Google" id="ProtNLM"/>
    </source>
</evidence>
<reference evidence="1" key="1">
    <citation type="journal article" date="2014" name="Front. Microbiol.">
        <title>High frequency of phylogenetically diverse reductive dehalogenase-homologous genes in deep subseafloor sedimentary metagenomes.</title>
        <authorList>
            <person name="Kawai M."/>
            <person name="Futagami T."/>
            <person name="Toyoda A."/>
            <person name="Takaki Y."/>
            <person name="Nishi S."/>
            <person name="Hori S."/>
            <person name="Arai W."/>
            <person name="Tsubouchi T."/>
            <person name="Morono Y."/>
            <person name="Uchiyama I."/>
            <person name="Ito T."/>
            <person name="Fujiyama A."/>
            <person name="Inagaki F."/>
            <person name="Takami H."/>
        </authorList>
    </citation>
    <scope>NUCLEOTIDE SEQUENCE</scope>
    <source>
        <strain evidence="1">Expedition CK06-06</strain>
    </source>
</reference>
<proteinExistence type="predicted"/>